<proteinExistence type="predicted"/>
<evidence type="ECO:0000256" key="1">
    <source>
        <dbReference type="SAM" id="MobiDB-lite"/>
    </source>
</evidence>
<evidence type="ECO:0000313" key="2">
    <source>
        <dbReference type="EMBL" id="CAB4153937.1"/>
    </source>
</evidence>
<dbReference type="CDD" id="cd00090">
    <property type="entry name" value="HTH_ARSR"/>
    <property type="match status" value="1"/>
</dbReference>
<dbReference type="SUPFAM" id="SSF46785">
    <property type="entry name" value="Winged helix' DNA-binding domain"/>
    <property type="match status" value="1"/>
</dbReference>
<feature type="compositionally biased region" description="Low complexity" evidence="1">
    <location>
        <begin position="201"/>
        <end position="212"/>
    </location>
</feature>
<dbReference type="Gene3D" id="1.10.10.10">
    <property type="entry name" value="Winged helix-like DNA-binding domain superfamily/Winged helix DNA-binding domain"/>
    <property type="match status" value="1"/>
</dbReference>
<protein>
    <submittedName>
        <fullName evidence="2">HTH_ARSR domain containing protein</fullName>
    </submittedName>
</protein>
<accession>A0A6J5N690</accession>
<dbReference type="InterPro" id="IPR036390">
    <property type="entry name" value="WH_DNA-bd_sf"/>
</dbReference>
<dbReference type="InterPro" id="IPR036388">
    <property type="entry name" value="WH-like_DNA-bd_sf"/>
</dbReference>
<dbReference type="EMBL" id="LR796601">
    <property type="protein sequence ID" value="CAB4153937.1"/>
    <property type="molecule type" value="Genomic_DNA"/>
</dbReference>
<feature type="region of interest" description="Disordered" evidence="1">
    <location>
        <begin position="195"/>
        <end position="219"/>
    </location>
</feature>
<dbReference type="Pfam" id="PF13730">
    <property type="entry name" value="HTH_36"/>
    <property type="match status" value="1"/>
</dbReference>
<reference evidence="2" key="1">
    <citation type="submission" date="2020-04" db="EMBL/GenBank/DDBJ databases">
        <authorList>
            <person name="Chiriac C."/>
            <person name="Salcher M."/>
            <person name="Ghai R."/>
            <person name="Kavagutti S V."/>
        </authorList>
    </citation>
    <scope>NUCLEOTIDE SEQUENCE</scope>
</reference>
<sequence>MNAMTEPVSFALPKKPRIKEREPMPDQRKFAVIPIRACTDKQITHGMHKTLILICSYMNRSGITWVSQQALAAKLGITQQAISKHLVKLTKAGYLEVVKKAIPGARHTTWRVIFDPTISAEDAVSITSSIEDTRPPYMKEQQAMEADRPDPEGQRRVAQAISKVLKQPTQRIKTMPKSGETVTVRNMKAAIKKAQSKGTYAQPPEVVQPAQPHTQPQPVDNSVHAQPFDANLTTPRGCTEHREHTTSRQVVSNQVVKRVNLNNQNSSNLNSDLNRVLNNREVEELVAGGISIERITEHLDTLLPLYAAEGIKPSSATLMAGIRQLQADAR</sequence>
<gene>
    <name evidence="2" type="ORF">UFOVP628_37</name>
</gene>
<organism evidence="2">
    <name type="scientific">uncultured Caudovirales phage</name>
    <dbReference type="NCBI Taxonomy" id="2100421"/>
    <lineage>
        <taxon>Viruses</taxon>
        <taxon>Duplodnaviria</taxon>
        <taxon>Heunggongvirae</taxon>
        <taxon>Uroviricota</taxon>
        <taxon>Caudoviricetes</taxon>
        <taxon>Peduoviridae</taxon>
        <taxon>Maltschvirus</taxon>
        <taxon>Maltschvirus maltsch</taxon>
    </lineage>
</organism>
<dbReference type="InterPro" id="IPR011991">
    <property type="entry name" value="ArsR-like_HTH"/>
</dbReference>
<name>A0A6J5N690_9CAUD</name>